<gene>
    <name evidence="4" type="ORF">SAMN06297280_0826</name>
</gene>
<dbReference type="Proteomes" id="UP000219353">
    <property type="component" value="Unassembled WGS sequence"/>
</dbReference>
<dbReference type="EMBL" id="OBEB01000001">
    <property type="protein sequence ID" value="SNY45052.1"/>
    <property type="molecule type" value="Genomic_DNA"/>
</dbReference>
<protein>
    <recommendedName>
        <fullName evidence="3">DUF4136 domain-containing protein</fullName>
    </recommendedName>
</protein>
<sequence length="222" mass="24934">MAIFNNTQVRIFSLSAALLLGLSACSSTRQAMVDYDRTVNFQQYQTYGFYQPSPEERAATEQAASAEPLAEQAKTEDAETKAYTTLLDQHFKSAINTEMAALGYQYSEQNPQLLVNYMTNVETRSDVRSSPFSINAGYGYYGRSSSFMFGIPLFGNQLEKTEYKVGTVTIDVIDASEQRLVWQGLIDGRLTKKAMANPQQAINETVQLIYQSYPTRLTEEKN</sequence>
<evidence type="ECO:0000256" key="2">
    <source>
        <dbReference type="SAM" id="SignalP"/>
    </source>
</evidence>
<evidence type="ECO:0000259" key="3">
    <source>
        <dbReference type="Pfam" id="PF13590"/>
    </source>
</evidence>
<feature type="chain" id="PRO_5012244747" description="DUF4136 domain-containing protein" evidence="2">
    <location>
        <begin position="32"/>
        <end position="222"/>
    </location>
</feature>
<reference evidence="5" key="1">
    <citation type="submission" date="2017-09" db="EMBL/GenBank/DDBJ databases">
        <authorList>
            <person name="Varghese N."/>
            <person name="Submissions S."/>
        </authorList>
    </citation>
    <scope>NUCLEOTIDE SEQUENCE [LARGE SCALE GENOMIC DNA]</scope>
    <source>
        <strain evidence="5">CGMCC 1.12461</strain>
    </source>
</reference>
<dbReference type="InterPro" id="IPR025411">
    <property type="entry name" value="DUF4136"/>
</dbReference>
<dbReference type="Gene3D" id="3.30.160.670">
    <property type="match status" value="1"/>
</dbReference>
<keyword evidence="5" id="KW-1185">Reference proteome</keyword>
<evidence type="ECO:0000256" key="1">
    <source>
        <dbReference type="SAM" id="MobiDB-lite"/>
    </source>
</evidence>
<dbReference type="OrthoDB" id="118896at2"/>
<evidence type="ECO:0000313" key="4">
    <source>
        <dbReference type="EMBL" id="SNY45052.1"/>
    </source>
</evidence>
<accession>A0A285IAP7</accession>
<feature type="signal peptide" evidence="2">
    <location>
        <begin position="1"/>
        <end position="31"/>
    </location>
</feature>
<organism evidence="4 5">
    <name type="scientific">Arsukibacterium tuosuense</name>
    <dbReference type="NCBI Taxonomy" id="1323745"/>
    <lineage>
        <taxon>Bacteria</taxon>
        <taxon>Pseudomonadati</taxon>
        <taxon>Pseudomonadota</taxon>
        <taxon>Gammaproteobacteria</taxon>
        <taxon>Chromatiales</taxon>
        <taxon>Chromatiaceae</taxon>
        <taxon>Arsukibacterium</taxon>
    </lineage>
</organism>
<dbReference type="Pfam" id="PF13590">
    <property type="entry name" value="DUF4136"/>
    <property type="match status" value="1"/>
</dbReference>
<keyword evidence="2" id="KW-0732">Signal</keyword>
<dbReference type="RefSeq" id="WP_097110054.1">
    <property type="nucleotide sequence ID" value="NZ_OBEB01000001.1"/>
</dbReference>
<dbReference type="AlphaFoldDB" id="A0A285IAP7"/>
<feature type="domain" description="DUF4136" evidence="3">
    <location>
        <begin position="33"/>
        <end position="214"/>
    </location>
</feature>
<evidence type="ECO:0000313" key="5">
    <source>
        <dbReference type="Proteomes" id="UP000219353"/>
    </source>
</evidence>
<name>A0A285IAP7_9GAMM</name>
<proteinExistence type="predicted"/>
<feature type="region of interest" description="Disordered" evidence="1">
    <location>
        <begin position="56"/>
        <end position="76"/>
    </location>
</feature>